<accession>A0A848K7W1</accession>
<dbReference type="CDD" id="cd00093">
    <property type="entry name" value="HTH_XRE"/>
    <property type="match status" value="1"/>
</dbReference>
<organism evidence="2 3">
    <name type="scientific">Antrihabitans stalactiti</name>
    <dbReference type="NCBI Taxonomy" id="2584121"/>
    <lineage>
        <taxon>Bacteria</taxon>
        <taxon>Bacillati</taxon>
        <taxon>Actinomycetota</taxon>
        <taxon>Actinomycetes</taxon>
        <taxon>Mycobacteriales</taxon>
        <taxon>Nocardiaceae</taxon>
        <taxon>Antrihabitans</taxon>
    </lineage>
</organism>
<dbReference type="InterPro" id="IPR001387">
    <property type="entry name" value="Cro/C1-type_HTH"/>
</dbReference>
<dbReference type="PROSITE" id="PS50943">
    <property type="entry name" value="HTH_CROC1"/>
    <property type="match status" value="1"/>
</dbReference>
<gene>
    <name evidence="2" type="ORF">FGL95_00270</name>
</gene>
<evidence type="ECO:0000313" key="3">
    <source>
        <dbReference type="Proteomes" id="UP000535543"/>
    </source>
</evidence>
<dbReference type="Pfam" id="PF01381">
    <property type="entry name" value="HTH_3"/>
    <property type="match status" value="1"/>
</dbReference>
<protein>
    <submittedName>
        <fullName evidence="2">Helix-turn-helix transcriptional regulator</fullName>
    </submittedName>
</protein>
<keyword evidence="3" id="KW-1185">Reference proteome</keyword>
<name>A0A848K7W1_9NOCA</name>
<reference evidence="2 3" key="1">
    <citation type="submission" date="2019-05" db="EMBL/GenBank/DDBJ databases">
        <authorList>
            <person name="Lee S.D."/>
        </authorList>
    </citation>
    <scope>NUCLEOTIDE SEQUENCE [LARGE SCALE GENOMIC DNA]</scope>
    <source>
        <strain evidence="2 3">YC2-7</strain>
    </source>
</reference>
<dbReference type="RefSeq" id="WP_169584181.1">
    <property type="nucleotide sequence ID" value="NZ_VCQU01000001.1"/>
</dbReference>
<dbReference type="AlphaFoldDB" id="A0A848K7W1"/>
<feature type="domain" description="HTH cro/C1-type" evidence="1">
    <location>
        <begin position="146"/>
        <end position="167"/>
    </location>
</feature>
<sequence length="194" mass="20560">MYVMTVDQRHSRRDVDRVDGLIADLAQHPLVRRFERTAGDEIQGVADDPSVVVDIALELVRDGHWSVGIGIGPVDEPLPETTRAGRGPAFEAARTAVTRAKNTPAGIAVDGVDEQAAADAEAIMTLLAMLVARRSREGHAAVAQVRQGLSQSEAADKLGISKQAVSQRLSAAGWQAEGPARALAARLLGEADEE</sequence>
<evidence type="ECO:0000259" key="1">
    <source>
        <dbReference type="PROSITE" id="PS50943"/>
    </source>
</evidence>
<comment type="caution">
    <text evidence="2">The sequence shown here is derived from an EMBL/GenBank/DDBJ whole genome shotgun (WGS) entry which is preliminary data.</text>
</comment>
<proteinExistence type="predicted"/>
<dbReference type="Proteomes" id="UP000535543">
    <property type="component" value="Unassembled WGS sequence"/>
</dbReference>
<reference evidence="2 3" key="2">
    <citation type="submission" date="2020-06" db="EMBL/GenBank/DDBJ databases">
        <title>Antribacter stalactiti gen. nov., sp. nov., a new member of the family Nacardiaceae isolated from a cave.</title>
        <authorList>
            <person name="Kim I.S."/>
        </authorList>
    </citation>
    <scope>NUCLEOTIDE SEQUENCE [LARGE SCALE GENOMIC DNA]</scope>
    <source>
        <strain evidence="2 3">YC2-7</strain>
    </source>
</reference>
<dbReference type="EMBL" id="VCQU01000001">
    <property type="protein sequence ID" value="NMN93468.1"/>
    <property type="molecule type" value="Genomic_DNA"/>
</dbReference>
<evidence type="ECO:0000313" key="2">
    <source>
        <dbReference type="EMBL" id="NMN93468.1"/>
    </source>
</evidence>